<feature type="domain" description="Transposase IS4-like" evidence="2">
    <location>
        <begin position="14"/>
        <end position="144"/>
    </location>
</feature>
<evidence type="ECO:0000313" key="4">
    <source>
        <dbReference type="Proteomes" id="UP000631653"/>
    </source>
</evidence>
<feature type="region of interest" description="Disordered" evidence="1">
    <location>
        <begin position="1"/>
        <end position="25"/>
    </location>
</feature>
<dbReference type="NCBIfam" id="NF033580">
    <property type="entry name" value="transpos_IS5_3"/>
    <property type="match status" value="1"/>
</dbReference>
<evidence type="ECO:0000259" key="2">
    <source>
        <dbReference type="Pfam" id="PF01609"/>
    </source>
</evidence>
<dbReference type="InterPro" id="IPR002559">
    <property type="entry name" value="Transposase_11"/>
</dbReference>
<gene>
    <name evidence="3" type="ORF">GOB81_09425</name>
</gene>
<comment type="caution">
    <text evidence="3">The sequence shown here is derived from an EMBL/GenBank/DDBJ whole genome shotgun (WGS) entry which is preliminary data.</text>
</comment>
<dbReference type="PANTHER" id="PTHR30007:SF1">
    <property type="entry name" value="BLR1914 PROTEIN"/>
    <property type="match status" value="1"/>
</dbReference>
<protein>
    <submittedName>
        <fullName evidence="3">IS5 family transposase</fullName>
    </submittedName>
</protein>
<name>A0ABX0K207_9PROT</name>
<dbReference type="Proteomes" id="UP000631653">
    <property type="component" value="Unassembled WGS sequence"/>
</dbReference>
<keyword evidence="4" id="KW-1185">Reference proteome</keyword>
<dbReference type="Pfam" id="PF01609">
    <property type="entry name" value="DDE_Tnp_1"/>
    <property type="match status" value="1"/>
</dbReference>
<sequence>MSVRTSTTRVSVKKGHGSGIGHSSGGRITKIHAVVDATRKTLALSLTPGQRADITEAEPFLDEINPQVFIAEKTYDADPLIEKLEEQQITAVIFSKKNRRNPHTIRFSLYKRRNEIERFFVKLKQFRGVATRHNKLKSTFLAAAQLVSAVIGLTDDKP</sequence>
<organism evidence="3 4">
    <name type="scientific">Acetobacter conturbans</name>
    <dbReference type="NCBI Taxonomy" id="1737472"/>
    <lineage>
        <taxon>Bacteria</taxon>
        <taxon>Pseudomonadati</taxon>
        <taxon>Pseudomonadota</taxon>
        <taxon>Alphaproteobacteria</taxon>
        <taxon>Acetobacterales</taxon>
        <taxon>Acetobacteraceae</taxon>
        <taxon>Acetobacter</taxon>
    </lineage>
</organism>
<accession>A0ABX0K207</accession>
<proteinExistence type="predicted"/>
<evidence type="ECO:0000256" key="1">
    <source>
        <dbReference type="SAM" id="MobiDB-lite"/>
    </source>
</evidence>
<evidence type="ECO:0000313" key="3">
    <source>
        <dbReference type="EMBL" id="NHN88851.1"/>
    </source>
</evidence>
<reference evidence="3 4" key="1">
    <citation type="journal article" date="2020" name="Int. J. Syst. Evol. Microbiol.">
        <title>Novel acetic acid bacteria from cider fermentations: Acetobacter conturbans sp. nov. and Acetobacter fallax sp. nov.</title>
        <authorList>
            <person name="Sombolestani A.S."/>
            <person name="Cleenwerck I."/>
            <person name="Cnockaert M."/>
            <person name="Borremans W."/>
            <person name="Wieme A.D."/>
            <person name="De Vuyst L."/>
            <person name="Vandamme P."/>
        </authorList>
    </citation>
    <scope>NUCLEOTIDE SEQUENCE [LARGE SCALE GENOMIC DNA]</scope>
    <source>
        <strain evidence="3 4">LMG 1627</strain>
    </source>
</reference>
<dbReference type="PANTHER" id="PTHR30007">
    <property type="entry name" value="PHP DOMAIN PROTEIN"/>
    <property type="match status" value="1"/>
</dbReference>
<dbReference type="EMBL" id="WOSY01000008">
    <property type="protein sequence ID" value="NHN88851.1"/>
    <property type="molecule type" value="Genomic_DNA"/>
</dbReference>